<accession>A0A090MZS5</accession>
<dbReference type="PANTHER" id="PTHR23244">
    <property type="entry name" value="KELCH REPEAT DOMAIN"/>
    <property type="match status" value="1"/>
</dbReference>
<dbReference type="SUPFAM" id="SSF117281">
    <property type="entry name" value="Kelch motif"/>
    <property type="match status" value="1"/>
</dbReference>
<evidence type="ECO:0000313" key="3">
    <source>
        <dbReference type="WBParaSite" id="SRAE_2000409300.1"/>
    </source>
</evidence>
<dbReference type="InterPro" id="IPR015915">
    <property type="entry name" value="Kelch-typ_b-propeller"/>
</dbReference>
<reference evidence="3" key="2">
    <citation type="submission" date="2020-12" db="UniProtKB">
        <authorList>
            <consortium name="WormBaseParasite"/>
        </authorList>
    </citation>
    <scope>IDENTIFICATION</scope>
</reference>
<dbReference type="OMA" id="GWNGHES"/>
<dbReference type="Proteomes" id="UP000035682">
    <property type="component" value="Unplaced"/>
</dbReference>
<dbReference type="EMBL" id="LN609529">
    <property type="protein sequence ID" value="CEF69444.1"/>
    <property type="molecule type" value="Genomic_DNA"/>
</dbReference>
<dbReference type="RefSeq" id="XP_024508644.1">
    <property type="nucleotide sequence ID" value="XM_024642922.1"/>
</dbReference>
<evidence type="ECO:0000313" key="4">
    <source>
        <dbReference type="WormBase" id="SRAE_2000409300"/>
    </source>
</evidence>
<evidence type="ECO:0000313" key="2">
    <source>
        <dbReference type="Proteomes" id="UP000035682"/>
    </source>
</evidence>
<dbReference type="Gene3D" id="2.120.10.80">
    <property type="entry name" value="Kelch-type beta propeller"/>
    <property type="match status" value="2"/>
</dbReference>
<dbReference type="AlphaFoldDB" id="A0A090MZS5"/>
<gene>
    <name evidence="1 3 4" type="ORF">SRAE_2000409300</name>
</gene>
<proteinExistence type="predicted"/>
<sequence length="302" mass="34752">MVKILFGGGCLKAAEEGCLKKTLIFDNDLLKFEESSPFIIPRRGGQFHKIEDNLYVFGGCEGYRKHLDSIEIYKNNEWNILNDTKLPNKNSCFSSININKKSVIIFGGFNGFECLNDVYQIINENNEIKIIELPKLITRLKNSAVCYKNNQSTDSLLFGGWDESRTLKTIFEYNLEKQQLFMDGLMCIPLEGHTITNIFSNKKLSFIIGGYDGISVRNSIFLYNYEDKSMKKLDICLKIPRENHSTIYDDEKKLLFIVNGWNGHESLNSIEIFELIFQEPWLIAKNEIFSPVNSSKLCTIIM</sequence>
<dbReference type="WormBase" id="SRAE_2000409300">
    <property type="protein sequence ID" value="SRP12381"/>
    <property type="gene ID" value="WBGene00264321"/>
</dbReference>
<dbReference type="CTD" id="36381814"/>
<dbReference type="Pfam" id="PF24681">
    <property type="entry name" value="Kelch_KLHDC2_KLHL20_DRC7"/>
    <property type="match status" value="1"/>
</dbReference>
<dbReference type="GeneID" id="36381814"/>
<organism evidence="1">
    <name type="scientific">Strongyloides ratti</name>
    <name type="common">Parasitic roundworm</name>
    <dbReference type="NCBI Taxonomy" id="34506"/>
    <lineage>
        <taxon>Eukaryota</taxon>
        <taxon>Metazoa</taxon>
        <taxon>Ecdysozoa</taxon>
        <taxon>Nematoda</taxon>
        <taxon>Chromadorea</taxon>
        <taxon>Rhabditida</taxon>
        <taxon>Tylenchina</taxon>
        <taxon>Panagrolaimomorpha</taxon>
        <taxon>Strongyloidoidea</taxon>
        <taxon>Strongyloididae</taxon>
        <taxon>Strongyloides</taxon>
    </lineage>
</organism>
<evidence type="ECO:0000313" key="1">
    <source>
        <dbReference type="EMBL" id="CEF69444.1"/>
    </source>
</evidence>
<name>A0A090MZS5_STRRB</name>
<keyword evidence="2" id="KW-1185">Reference proteome</keyword>
<dbReference type="OrthoDB" id="45365at2759"/>
<reference evidence="1 2" key="1">
    <citation type="submission" date="2014-09" db="EMBL/GenBank/DDBJ databases">
        <authorList>
            <person name="Martin A.A."/>
        </authorList>
    </citation>
    <scope>NUCLEOTIDE SEQUENCE</scope>
    <source>
        <strain evidence="2">ED321</strain>
        <strain evidence="1">ED321 Heterogonic</strain>
    </source>
</reference>
<protein>
    <submittedName>
        <fullName evidence="1 3">Kelch-type beta propeller domain-containing protein</fullName>
    </submittedName>
</protein>
<dbReference type="WBParaSite" id="SRAE_2000409300.1">
    <property type="protein sequence ID" value="SRAE_2000409300.1"/>
    <property type="gene ID" value="WBGene00264321"/>
</dbReference>